<dbReference type="OrthoDB" id="9812429at2"/>
<protein>
    <recommendedName>
        <fullName evidence="1">Putative amidase domain-containing protein</fullName>
    </recommendedName>
</protein>
<dbReference type="Proteomes" id="UP000277811">
    <property type="component" value="Unassembled WGS sequence"/>
</dbReference>
<gene>
    <name evidence="2" type="ORF">LUCI_3418</name>
</gene>
<evidence type="ECO:0000259" key="1">
    <source>
        <dbReference type="Pfam" id="PF12671"/>
    </source>
</evidence>
<sequence length="180" mass="20883">MDLSFYDDFKNNVKKDEFYLSHGFNSQPQTVTFDRQKAVWYAHHYWSQINTHFPYLRDNDCTNFVSQCWNYAGIPVSEGWFCDKTASSHAWTLAGNFADYMVSRGYCRIAYSSTEANLGDVIQFYNDSDGWHHSAIITAKDENGNLKYSAHSDPHCDRDLSEVYPGQGEQIRFLCPYNAY</sequence>
<name>A0A498RDK4_9FIRM</name>
<dbReference type="RefSeq" id="WP_122629055.1">
    <property type="nucleotide sequence ID" value="NZ_UPPP01000083.1"/>
</dbReference>
<feature type="domain" description="Putative amidase" evidence="1">
    <location>
        <begin position="33"/>
        <end position="163"/>
    </location>
</feature>
<dbReference type="PANTHER" id="PTHR40032:SF1">
    <property type="entry name" value="EXPORTED PROTEIN"/>
    <property type="match status" value="1"/>
</dbReference>
<reference evidence="2 3" key="1">
    <citation type="submission" date="2018-06" db="EMBL/GenBank/DDBJ databases">
        <authorList>
            <person name="Strepis N."/>
        </authorList>
    </citation>
    <scope>NUCLEOTIDE SEQUENCE [LARGE SCALE GENOMIC DNA]</scope>
    <source>
        <strain evidence="2">LUCI</strain>
    </source>
</reference>
<dbReference type="Pfam" id="PF12671">
    <property type="entry name" value="Amidase_6"/>
    <property type="match status" value="1"/>
</dbReference>
<dbReference type="EMBL" id="UPPP01000083">
    <property type="protein sequence ID" value="VBB08153.1"/>
    <property type="molecule type" value="Genomic_DNA"/>
</dbReference>
<dbReference type="InterPro" id="IPR024301">
    <property type="entry name" value="Amidase_6"/>
</dbReference>
<evidence type="ECO:0000313" key="2">
    <source>
        <dbReference type="EMBL" id="VBB08153.1"/>
    </source>
</evidence>
<keyword evidence="3" id="KW-1185">Reference proteome</keyword>
<proteinExistence type="predicted"/>
<accession>A0A498RDK4</accession>
<dbReference type="PANTHER" id="PTHR40032">
    <property type="entry name" value="EXPORTED PROTEIN-RELATED"/>
    <property type="match status" value="1"/>
</dbReference>
<evidence type="ECO:0000313" key="3">
    <source>
        <dbReference type="Proteomes" id="UP000277811"/>
    </source>
</evidence>
<dbReference type="AlphaFoldDB" id="A0A498RDK4"/>
<organism evidence="2 3">
    <name type="scientific">Lucifera butyrica</name>
    <dbReference type="NCBI Taxonomy" id="1351585"/>
    <lineage>
        <taxon>Bacteria</taxon>
        <taxon>Bacillati</taxon>
        <taxon>Bacillota</taxon>
        <taxon>Negativicutes</taxon>
        <taxon>Veillonellales</taxon>
        <taxon>Veillonellaceae</taxon>
        <taxon>Lucifera</taxon>
    </lineage>
</organism>